<dbReference type="RefSeq" id="WP_142905405.1">
    <property type="nucleotide sequence ID" value="NZ_ML660096.1"/>
</dbReference>
<proteinExistence type="predicted"/>
<evidence type="ECO:0000313" key="2">
    <source>
        <dbReference type="Proteomes" id="UP000319732"/>
    </source>
</evidence>
<dbReference type="InterPro" id="IPR036520">
    <property type="entry name" value="UPF0759_sf"/>
</dbReference>
<dbReference type="PANTHER" id="PTHR30348">
    <property type="entry name" value="UNCHARACTERIZED PROTEIN YECE"/>
    <property type="match status" value="1"/>
</dbReference>
<gene>
    <name evidence="1" type="ORF">FKG94_16375</name>
</gene>
<evidence type="ECO:0000313" key="1">
    <source>
        <dbReference type="EMBL" id="TQV74182.1"/>
    </source>
</evidence>
<name>A0A545TAD6_9GAMM</name>
<comment type="caution">
    <text evidence="1">The sequence shown here is derived from an EMBL/GenBank/DDBJ whole genome shotgun (WGS) entry which is preliminary data.</text>
</comment>
<dbReference type="EMBL" id="VHSG01000017">
    <property type="protein sequence ID" value="TQV74182.1"/>
    <property type="molecule type" value="Genomic_DNA"/>
</dbReference>
<dbReference type="SUPFAM" id="SSF117396">
    <property type="entry name" value="TM1631-like"/>
    <property type="match status" value="1"/>
</dbReference>
<accession>A0A545TAD6</accession>
<dbReference type="AlphaFoldDB" id="A0A545TAD6"/>
<dbReference type="InterPro" id="IPR002763">
    <property type="entry name" value="DUF72"/>
</dbReference>
<dbReference type="PANTHER" id="PTHR30348:SF9">
    <property type="entry name" value="UPF0759 PROTEIN YECE"/>
    <property type="match status" value="1"/>
</dbReference>
<dbReference type="Gene3D" id="3.20.20.410">
    <property type="entry name" value="Protein of unknown function UPF0759"/>
    <property type="match status" value="1"/>
</dbReference>
<dbReference type="OrthoDB" id="9780310at2"/>
<sequence length="283" mass="32801">MTRPYLGYRLGLPAWGFSGWKDRFFTAAPSQLASYAQVFNTVEGNTTFYGIPDFSTVERWRRDVAGTDFEFCFKIPRSVTHERNPRWGDLKQFLDAVGRLGEHLGPFLVQFPAHLEPRHLPVIERLFDQLPACFRYVLELRHLGFFARPQLIEPLLEKYNAGLVMFDSRPLYQGDRNHPEVLAGKHQKPDVPVVENVHNRLVFVRLILHPDPQYNAAFVEEWLQRVTGYIGAGHAVYFMVHCPNNLHCPDFAEDFHRRLMGYSQSLALQPLPAWPIPRQEALF</sequence>
<keyword evidence="2" id="KW-1185">Reference proteome</keyword>
<dbReference type="Proteomes" id="UP000319732">
    <property type="component" value="Unassembled WGS sequence"/>
</dbReference>
<protein>
    <submittedName>
        <fullName evidence="1">DUF72 domain-containing protein</fullName>
    </submittedName>
</protein>
<dbReference type="Pfam" id="PF01904">
    <property type="entry name" value="DUF72"/>
    <property type="match status" value="1"/>
</dbReference>
<reference evidence="1 2" key="1">
    <citation type="submission" date="2019-06" db="EMBL/GenBank/DDBJ databases">
        <title>Whole genome sequence for Cellvibrionaceae sp. R142.</title>
        <authorList>
            <person name="Wang G."/>
        </authorList>
    </citation>
    <scope>NUCLEOTIDE SEQUENCE [LARGE SCALE GENOMIC DNA]</scope>
    <source>
        <strain evidence="1 2">R142</strain>
    </source>
</reference>
<organism evidence="1 2">
    <name type="scientific">Exilibacterium tricleocarpae</name>
    <dbReference type="NCBI Taxonomy" id="2591008"/>
    <lineage>
        <taxon>Bacteria</taxon>
        <taxon>Pseudomonadati</taxon>
        <taxon>Pseudomonadota</taxon>
        <taxon>Gammaproteobacteria</taxon>
        <taxon>Cellvibrionales</taxon>
        <taxon>Cellvibrionaceae</taxon>
        <taxon>Exilibacterium</taxon>
    </lineage>
</organism>